<evidence type="ECO:0000313" key="2">
    <source>
        <dbReference type="EMBL" id="SCM82603.1"/>
    </source>
</evidence>
<dbReference type="InterPro" id="IPR051396">
    <property type="entry name" value="Bact_Antivir_Def_Nuclease"/>
</dbReference>
<dbReference type="PANTHER" id="PTHR43581">
    <property type="entry name" value="ATP/GTP PHOSPHATASE"/>
    <property type="match status" value="1"/>
</dbReference>
<evidence type="ECO:0000259" key="1">
    <source>
        <dbReference type="Pfam" id="PF13304"/>
    </source>
</evidence>
<dbReference type="RefSeq" id="WP_288185253.1">
    <property type="nucleotide sequence ID" value="NZ_LT608335.1"/>
</dbReference>
<dbReference type="AlphaFoldDB" id="A0A212LYG7"/>
<dbReference type="GO" id="GO:0016887">
    <property type="term" value="F:ATP hydrolysis activity"/>
    <property type="evidence" value="ECO:0007669"/>
    <property type="project" value="InterPro"/>
</dbReference>
<gene>
    <name evidence="2" type="ORF">KL86SPO_50374</name>
</gene>
<dbReference type="Gene3D" id="3.40.50.300">
    <property type="entry name" value="P-loop containing nucleotide triphosphate hydrolases"/>
    <property type="match status" value="1"/>
</dbReference>
<organism evidence="2">
    <name type="scientific">uncultured Sporomusa sp</name>
    <dbReference type="NCBI Taxonomy" id="307249"/>
    <lineage>
        <taxon>Bacteria</taxon>
        <taxon>Bacillati</taxon>
        <taxon>Bacillota</taxon>
        <taxon>Negativicutes</taxon>
        <taxon>Selenomonadales</taxon>
        <taxon>Sporomusaceae</taxon>
        <taxon>Sporomusa</taxon>
        <taxon>environmental samples</taxon>
    </lineage>
</organism>
<dbReference type="PANTHER" id="PTHR43581:SF4">
    <property type="entry name" value="ATP_GTP PHOSPHATASE"/>
    <property type="match status" value="1"/>
</dbReference>
<dbReference type="EMBL" id="FMJE01000005">
    <property type="protein sequence ID" value="SCM82603.1"/>
    <property type="molecule type" value="Genomic_DNA"/>
</dbReference>
<protein>
    <recommendedName>
        <fullName evidence="1">ATPase AAA-type core domain-containing protein</fullName>
    </recommendedName>
</protein>
<reference evidence="2" key="1">
    <citation type="submission" date="2016-08" db="EMBL/GenBank/DDBJ databases">
        <authorList>
            <person name="Seilhamer J.J."/>
        </authorList>
    </citation>
    <scope>NUCLEOTIDE SEQUENCE</scope>
    <source>
        <strain evidence="2">86</strain>
    </source>
</reference>
<dbReference type="InterPro" id="IPR003959">
    <property type="entry name" value="ATPase_AAA_core"/>
</dbReference>
<sequence>MNIVKLEIKNFKLISNLEINVKDINCLIGTNNTGKSSIMKAIYFVFCNLSEDIKDDTIFNKVNPFCQSLEINFYYDVKFLIEDDALLEYEKENADKIKALLIKYTNSRGILVLKFRRSKNGITSWNIPYELRLLLKRRFPIFFLESRNINLYEWDTLWQVVSRINPIRQRIDNDIYNKLDDNTNEILAIVKSVFFDNNIKIKDSNIFEKIELILQLYFGGKRFDTQSNSLKLDSFGQNSYSYIKVYLDLILRLFETKKLSMPLILLDEPEIHLHPQYIEKLSNSIFNTYSQSGKIKWFISTHSPTLIKNIIIQKPDTQILHISRKNFTPTINLMRDFRKNKGVQFMSDREANLFFSKASLFVEGETELEIFSNPKIIELYPVLKKYTIYNYDSKLDKLMLVHPREKKYQSKYYVILDMDKVLSYQNNINKFKSNASEKELNILNNEKIIQKQKLYYTDRYRLTYRVKKEIEAALLNNTFTLSTDNLTIIEKSKYHDLISLIQSYFFEFNTYPISTTIEGLVINESNINVFTEWLRTKVYNITLLDSLLALYPTTKEQSVFMRVLFMGKNDALQKDKNIVIQGKKISTIRLELMKKPKKQCEISLFRKNSGWITEYINWFFDNYMFGWNSGRATFSKYFPEMVAILKSL</sequence>
<dbReference type="InterPro" id="IPR027417">
    <property type="entry name" value="P-loop_NTPase"/>
</dbReference>
<proteinExistence type="predicted"/>
<dbReference type="SUPFAM" id="SSF52540">
    <property type="entry name" value="P-loop containing nucleoside triphosphate hydrolases"/>
    <property type="match status" value="1"/>
</dbReference>
<feature type="domain" description="ATPase AAA-type core" evidence="1">
    <location>
        <begin position="24"/>
        <end position="307"/>
    </location>
</feature>
<dbReference type="GO" id="GO:0005524">
    <property type="term" value="F:ATP binding"/>
    <property type="evidence" value="ECO:0007669"/>
    <property type="project" value="InterPro"/>
</dbReference>
<name>A0A212LYG7_9FIRM</name>
<accession>A0A212LYG7</accession>
<dbReference type="Pfam" id="PF13304">
    <property type="entry name" value="AAA_21"/>
    <property type="match status" value="1"/>
</dbReference>
<dbReference type="NCBIfam" id="NF038234">
    <property type="entry name" value="retron_eff_Eco8"/>
    <property type="match status" value="1"/>
</dbReference>